<dbReference type="EMBL" id="JANPWB010000008">
    <property type="protein sequence ID" value="KAJ1161413.1"/>
    <property type="molecule type" value="Genomic_DNA"/>
</dbReference>
<feature type="region of interest" description="Disordered" evidence="1">
    <location>
        <begin position="16"/>
        <end position="68"/>
    </location>
</feature>
<organism evidence="2 3">
    <name type="scientific">Pleurodeles waltl</name>
    <name type="common">Iberian ribbed newt</name>
    <dbReference type="NCBI Taxonomy" id="8319"/>
    <lineage>
        <taxon>Eukaryota</taxon>
        <taxon>Metazoa</taxon>
        <taxon>Chordata</taxon>
        <taxon>Craniata</taxon>
        <taxon>Vertebrata</taxon>
        <taxon>Euteleostomi</taxon>
        <taxon>Amphibia</taxon>
        <taxon>Batrachia</taxon>
        <taxon>Caudata</taxon>
        <taxon>Salamandroidea</taxon>
        <taxon>Salamandridae</taxon>
        <taxon>Pleurodelinae</taxon>
        <taxon>Pleurodeles</taxon>
    </lineage>
</organism>
<feature type="compositionally biased region" description="Polar residues" evidence="1">
    <location>
        <begin position="51"/>
        <end position="68"/>
    </location>
</feature>
<comment type="caution">
    <text evidence="2">The sequence shown here is derived from an EMBL/GenBank/DDBJ whole genome shotgun (WGS) entry which is preliminary data.</text>
</comment>
<proteinExistence type="predicted"/>
<dbReference type="AlphaFoldDB" id="A0AAV7SE04"/>
<protein>
    <submittedName>
        <fullName evidence="2">Uncharacterized protein</fullName>
    </submittedName>
</protein>
<evidence type="ECO:0000313" key="2">
    <source>
        <dbReference type="EMBL" id="KAJ1161413.1"/>
    </source>
</evidence>
<evidence type="ECO:0000313" key="3">
    <source>
        <dbReference type="Proteomes" id="UP001066276"/>
    </source>
</evidence>
<dbReference type="Proteomes" id="UP001066276">
    <property type="component" value="Chromosome 4_2"/>
</dbReference>
<gene>
    <name evidence="2" type="ORF">NDU88_001899</name>
</gene>
<reference evidence="2" key="1">
    <citation type="journal article" date="2022" name="bioRxiv">
        <title>Sequencing and chromosome-scale assembly of the giantPleurodeles waltlgenome.</title>
        <authorList>
            <person name="Brown T."/>
            <person name="Elewa A."/>
            <person name="Iarovenko S."/>
            <person name="Subramanian E."/>
            <person name="Araus A.J."/>
            <person name="Petzold A."/>
            <person name="Susuki M."/>
            <person name="Suzuki K.-i.T."/>
            <person name="Hayashi T."/>
            <person name="Toyoda A."/>
            <person name="Oliveira C."/>
            <person name="Osipova E."/>
            <person name="Leigh N.D."/>
            <person name="Simon A."/>
            <person name="Yun M.H."/>
        </authorList>
    </citation>
    <scope>NUCLEOTIDE SEQUENCE</scope>
    <source>
        <strain evidence="2">20211129_DDA</strain>
        <tissue evidence="2">Liver</tissue>
    </source>
</reference>
<name>A0AAV7SE04_PLEWA</name>
<sequence>MQLQVSSQTFQELMHLANHTQDLADESNVHETTRYTPVPGGSRREGEDATAGQQRQDTSGNPTAMTGR</sequence>
<evidence type="ECO:0000256" key="1">
    <source>
        <dbReference type="SAM" id="MobiDB-lite"/>
    </source>
</evidence>
<accession>A0AAV7SE04</accession>
<keyword evidence="3" id="KW-1185">Reference proteome</keyword>